<dbReference type="AlphaFoldDB" id="A0ABD1PCM1"/>
<dbReference type="Pfam" id="PF00646">
    <property type="entry name" value="F-box"/>
    <property type="match status" value="1"/>
</dbReference>
<dbReference type="InterPro" id="IPR011043">
    <property type="entry name" value="Gal_Oxase/kelch_b-propeller"/>
</dbReference>
<dbReference type="CDD" id="cd22157">
    <property type="entry name" value="F-box_AtFBW1-like"/>
    <property type="match status" value="1"/>
</dbReference>
<dbReference type="InterPro" id="IPR050796">
    <property type="entry name" value="SCF_F-box_component"/>
</dbReference>
<dbReference type="InterPro" id="IPR036047">
    <property type="entry name" value="F-box-like_dom_sf"/>
</dbReference>
<name>A0ABD1PCM1_9LAMI</name>
<keyword evidence="3" id="KW-1185">Reference proteome</keyword>
<reference evidence="3" key="1">
    <citation type="submission" date="2024-07" db="EMBL/GenBank/DDBJ databases">
        <title>Two chromosome-level genome assemblies of Korean endemic species Abeliophyllum distichum and Forsythia ovata (Oleaceae).</title>
        <authorList>
            <person name="Jang H."/>
        </authorList>
    </citation>
    <scope>NUCLEOTIDE SEQUENCE [LARGE SCALE GENOMIC DNA]</scope>
</reference>
<dbReference type="InterPro" id="IPR006527">
    <property type="entry name" value="F-box-assoc_dom_typ1"/>
</dbReference>
<accession>A0ABD1PCM1</accession>
<dbReference type="PANTHER" id="PTHR31672">
    <property type="entry name" value="BNACNNG10540D PROTEIN"/>
    <property type="match status" value="1"/>
</dbReference>
<dbReference type="PANTHER" id="PTHR31672:SF13">
    <property type="entry name" value="F-BOX PROTEIN CPR30-LIKE"/>
    <property type="match status" value="1"/>
</dbReference>
<evidence type="ECO:0000313" key="3">
    <source>
        <dbReference type="Proteomes" id="UP001604336"/>
    </source>
</evidence>
<dbReference type="SUPFAM" id="SSF50965">
    <property type="entry name" value="Galactose oxidase, central domain"/>
    <property type="match status" value="1"/>
</dbReference>
<dbReference type="SUPFAM" id="SSF81383">
    <property type="entry name" value="F-box domain"/>
    <property type="match status" value="1"/>
</dbReference>
<dbReference type="Proteomes" id="UP001604336">
    <property type="component" value="Unassembled WGS sequence"/>
</dbReference>
<dbReference type="Gene3D" id="2.120.10.80">
    <property type="entry name" value="Kelch-type beta propeller"/>
    <property type="match status" value="1"/>
</dbReference>
<evidence type="ECO:0000259" key="1">
    <source>
        <dbReference type="PROSITE" id="PS50181"/>
    </source>
</evidence>
<dbReference type="NCBIfam" id="TIGR01640">
    <property type="entry name" value="F_box_assoc_1"/>
    <property type="match status" value="1"/>
</dbReference>
<dbReference type="Gene3D" id="1.20.1280.50">
    <property type="match status" value="1"/>
</dbReference>
<dbReference type="Pfam" id="PF07734">
    <property type="entry name" value="FBA_1"/>
    <property type="match status" value="1"/>
</dbReference>
<dbReference type="PROSITE" id="PS50181">
    <property type="entry name" value="FBOX"/>
    <property type="match status" value="1"/>
</dbReference>
<gene>
    <name evidence="2" type="ORF">Adt_44573</name>
</gene>
<sequence length="430" mass="48178">MGMKTRRSSRASIMDLPELIIVEILLHLSIKGIVMCKSVCKTWHHLISSPHFAKLHFAHAKACILVRPSDVGRISRMLYFIEPSEINVIESGHEVNIKLDTKLKIPLHNVDAQVSAFCEGNTKRKRTIELDPKNHKIIIVNSCNGFLCLSQPPHNNPTIVCNPVTNEYIELPAARNADQSMVDCGFGFCQETNQYKVLRVLNPGKNQHANRVVEIHTLGTKSWRSIGFAPSFRCITSPTYLNGVLHWISGGCSGTDLVLSFEFSSECFSSLPQPPISRPSRICMGIIGDCLCLSATSGGDLIDIWVMKSCGVQKSWSKLISIDIPTLGRWNSFYFQLISSCGKFLIFLENNIIYYDPKREELKTLRLHRMGFISEAVVHTPSFISLKDVVTGANTKSISTGFKVPGDAMSIYLRENRMDGLTFVTHRFEE</sequence>
<dbReference type="SMART" id="SM00256">
    <property type="entry name" value="FBOX"/>
    <property type="match status" value="1"/>
</dbReference>
<feature type="domain" description="F-box" evidence="1">
    <location>
        <begin position="10"/>
        <end position="55"/>
    </location>
</feature>
<dbReference type="EMBL" id="JBFOLK010000014">
    <property type="protein sequence ID" value="KAL2461153.1"/>
    <property type="molecule type" value="Genomic_DNA"/>
</dbReference>
<organism evidence="2 3">
    <name type="scientific">Abeliophyllum distichum</name>
    <dbReference type="NCBI Taxonomy" id="126358"/>
    <lineage>
        <taxon>Eukaryota</taxon>
        <taxon>Viridiplantae</taxon>
        <taxon>Streptophyta</taxon>
        <taxon>Embryophyta</taxon>
        <taxon>Tracheophyta</taxon>
        <taxon>Spermatophyta</taxon>
        <taxon>Magnoliopsida</taxon>
        <taxon>eudicotyledons</taxon>
        <taxon>Gunneridae</taxon>
        <taxon>Pentapetalae</taxon>
        <taxon>asterids</taxon>
        <taxon>lamiids</taxon>
        <taxon>Lamiales</taxon>
        <taxon>Oleaceae</taxon>
        <taxon>Forsythieae</taxon>
        <taxon>Abeliophyllum</taxon>
    </lineage>
</organism>
<comment type="caution">
    <text evidence="2">The sequence shown here is derived from an EMBL/GenBank/DDBJ whole genome shotgun (WGS) entry which is preliminary data.</text>
</comment>
<dbReference type="InterPro" id="IPR015915">
    <property type="entry name" value="Kelch-typ_b-propeller"/>
</dbReference>
<proteinExistence type="predicted"/>
<protein>
    <submittedName>
        <fullName evidence="2">F-box protein</fullName>
    </submittedName>
</protein>
<dbReference type="InterPro" id="IPR001810">
    <property type="entry name" value="F-box_dom"/>
</dbReference>
<dbReference type="InterPro" id="IPR017451">
    <property type="entry name" value="F-box-assoc_interact_dom"/>
</dbReference>
<evidence type="ECO:0000313" key="2">
    <source>
        <dbReference type="EMBL" id="KAL2461153.1"/>
    </source>
</evidence>